<organism evidence="1 2">
    <name type="scientific">Panaeolus cyanescens</name>
    <dbReference type="NCBI Taxonomy" id="181874"/>
    <lineage>
        <taxon>Eukaryota</taxon>
        <taxon>Fungi</taxon>
        <taxon>Dikarya</taxon>
        <taxon>Basidiomycota</taxon>
        <taxon>Agaricomycotina</taxon>
        <taxon>Agaricomycetes</taxon>
        <taxon>Agaricomycetidae</taxon>
        <taxon>Agaricales</taxon>
        <taxon>Agaricineae</taxon>
        <taxon>Galeropsidaceae</taxon>
        <taxon>Panaeolus</taxon>
    </lineage>
</organism>
<dbReference type="GO" id="GO:0005737">
    <property type="term" value="C:cytoplasm"/>
    <property type="evidence" value="ECO:0007669"/>
    <property type="project" value="TreeGrafter"/>
</dbReference>
<evidence type="ECO:0000313" key="1">
    <source>
        <dbReference type="EMBL" id="PPQ63456.1"/>
    </source>
</evidence>
<name>A0A409V9N6_9AGAR</name>
<sequence length="544" mass="60683">MAPNSAILKYLDLPSDAEDEDTSTALTALLTSAVHDDAPTQTLSDIYNRVIADSGKDYLDPLHLIPLLVPSSDNSAGDVLALIGECGSPKEVIIAVEEALERLRHELEVEEDEDMGPHKASLSAQLGTLLDLYGSAIPRLKLRRKSALETIRPFIQELEGAIKLVAVQANRETALSLLTSISRLSNKFVIWLNSINLNGDEDLNNCKAIIETLLDRTLIAFSNSIQSQIAQRTLEKRFPRQTVPSSDRYNWQPGEESVRTILESYKLLGNAPSKTVPSSTKDLFFFAYETPGGYQPLETLRRLMPVILSGLKTDTFVDESLTSLLKIFHDFQNHPENPTLPPEFTTGLGSVLPSIASPHPDPHVRNQVFRCLSLVLSVADPHNRFQQLIELSRDSEYPQMRVASVGLVKEALLRAISDPSKGDKYFLKPLFLSSFGPILFRFNPPDLLSTDISLQDFVESSESSRILECLSLYYVLIHRDRNNLTGIRDSDVKQTIDRNLLRPLKSAIIRWSENTSKGHTHEIGPIASLQISIDRIEKAHTELF</sequence>
<dbReference type="OrthoDB" id="5396786at2759"/>
<accession>A0A409V9N6</accession>
<dbReference type="InterPro" id="IPR019516">
    <property type="entry name" value="Glomulin/ALF4"/>
</dbReference>
<evidence type="ECO:0000313" key="2">
    <source>
        <dbReference type="Proteomes" id="UP000284842"/>
    </source>
</evidence>
<comment type="caution">
    <text evidence="1">The sequence shown here is derived from an EMBL/GenBank/DDBJ whole genome shotgun (WGS) entry which is preliminary data.</text>
</comment>
<dbReference type="InterPro" id="IPR016024">
    <property type="entry name" value="ARM-type_fold"/>
</dbReference>
<dbReference type="PANTHER" id="PTHR15430">
    <property type="entry name" value="GLOMULIN"/>
    <property type="match status" value="1"/>
</dbReference>
<reference evidence="1 2" key="1">
    <citation type="journal article" date="2018" name="Evol. Lett.">
        <title>Horizontal gene cluster transfer increased hallucinogenic mushroom diversity.</title>
        <authorList>
            <person name="Reynolds H.T."/>
            <person name="Vijayakumar V."/>
            <person name="Gluck-Thaler E."/>
            <person name="Korotkin H.B."/>
            <person name="Matheny P.B."/>
            <person name="Slot J.C."/>
        </authorList>
    </citation>
    <scope>NUCLEOTIDE SEQUENCE [LARGE SCALE GENOMIC DNA]</scope>
    <source>
        <strain evidence="1 2">2629</strain>
    </source>
</reference>
<dbReference type="GO" id="GO:0055105">
    <property type="term" value="F:ubiquitin-protein transferase inhibitor activity"/>
    <property type="evidence" value="ECO:0007669"/>
    <property type="project" value="TreeGrafter"/>
</dbReference>
<dbReference type="Pfam" id="PF08568">
    <property type="entry name" value="Kinetochor_Ybp2"/>
    <property type="match status" value="1"/>
</dbReference>
<dbReference type="InParanoid" id="A0A409V9N6"/>
<dbReference type="PANTHER" id="PTHR15430:SF1">
    <property type="entry name" value="GLOMULIN"/>
    <property type="match status" value="1"/>
</dbReference>
<proteinExistence type="predicted"/>
<dbReference type="STRING" id="181874.A0A409V9N6"/>
<keyword evidence="2" id="KW-1185">Reference proteome</keyword>
<dbReference type="EMBL" id="NHTK01006122">
    <property type="protein sequence ID" value="PPQ63456.1"/>
    <property type="molecule type" value="Genomic_DNA"/>
</dbReference>
<dbReference type="InterPro" id="IPR013877">
    <property type="entry name" value="YAP-bd/ALF4/Glomulin"/>
</dbReference>
<protein>
    <submittedName>
        <fullName evidence="1">Uncharacterized protein</fullName>
    </submittedName>
</protein>
<gene>
    <name evidence="1" type="ORF">CVT24_004988</name>
</gene>
<dbReference type="SUPFAM" id="SSF48371">
    <property type="entry name" value="ARM repeat"/>
    <property type="match status" value="1"/>
</dbReference>
<dbReference type="AlphaFoldDB" id="A0A409V9N6"/>
<dbReference type="Proteomes" id="UP000284842">
    <property type="component" value="Unassembled WGS sequence"/>
</dbReference>